<evidence type="ECO:0000313" key="4">
    <source>
        <dbReference type="Proteomes" id="UP001501752"/>
    </source>
</evidence>
<evidence type="ECO:0000256" key="2">
    <source>
        <dbReference type="SAM" id="Phobius"/>
    </source>
</evidence>
<protein>
    <submittedName>
        <fullName evidence="3">Uncharacterized protein</fullName>
    </submittedName>
</protein>
<gene>
    <name evidence="3" type="ORF">GCM10023235_75520</name>
</gene>
<sequence>MAVQRRPGVRHSPRRAGERHDFPHAPSGPGRTTPEVRPQDEVRRGDEPVTARTDLELRRLLSRVFLGLFVCGAAAFTVLAVVSGGGPAPNRSTFAVFAAVCVAFAGIAAVDLIVIGRRLAAGQGRRPERR</sequence>
<feature type="region of interest" description="Disordered" evidence="1">
    <location>
        <begin position="1"/>
        <end position="48"/>
    </location>
</feature>
<proteinExistence type="predicted"/>
<reference evidence="4" key="1">
    <citation type="journal article" date="2019" name="Int. J. Syst. Evol. Microbiol.">
        <title>The Global Catalogue of Microorganisms (GCM) 10K type strain sequencing project: providing services to taxonomists for standard genome sequencing and annotation.</title>
        <authorList>
            <consortium name="The Broad Institute Genomics Platform"/>
            <consortium name="The Broad Institute Genome Sequencing Center for Infectious Disease"/>
            <person name="Wu L."/>
            <person name="Ma J."/>
        </authorList>
    </citation>
    <scope>NUCLEOTIDE SEQUENCE [LARGE SCALE GENOMIC DNA]</scope>
    <source>
        <strain evidence="4">JCM 13006</strain>
    </source>
</reference>
<evidence type="ECO:0000313" key="3">
    <source>
        <dbReference type="EMBL" id="GAA4883741.1"/>
    </source>
</evidence>
<keyword evidence="4" id="KW-1185">Reference proteome</keyword>
<keyword evidence="2" id="KW-0472">Membrane</keyword>
<feature type="compositionally biased region" description="Basic and acidic residues" evidence="1">
    <location>
        <begin position="37"/>
        <end position="48"/>
    </location>
</feature>
<comment type="caution">
    <text evidence="3">The sequence shown here is derived from an EMBL/GenBank/DDBJ whole genome shotgun (WGS) entry which is preliminary data.</text>
</comment>
<feature type="transmembrane region" description="Helical" evidence="2">
    <location>
        <begin position="60"/>
        <end position="82"/>
    </location>
</feature>
<evidence type="ECO:0000256" key="1">
    <source>
        <dbReference type="SAM" id="MobiDB-lite"/>
    </source>
</evidence>
<feature type="transmembrane region" description="Helical" evidence="2">
    <location>
        <begin position="94"/>
        <end position="116"/>
    </location>
</feature>
<dbReference type="RefSeq" id="WP_345701436.1">
    <property type="nucleotide sequence ID" value="NZ_BAABIS010000001.1"/>
</dbReference>
<dbReference type="Proteomes" id="UP001501752">
    <property type="component" value="Unassembled WGS sequence"/>
</dbReference>
<dbReference type="EMBL" id="BAABIS010000001">
    <property type="protein sequence ID" value="GAA4883741.1"/>
    <property type="molecule type" value="Genomic_DNA"/>
</dbReference>
<accession>A0ABP9EQP9</accession>
<organism evidence="3 4">
    <name type="scientific">Kitasatospora terrestris</name>
    <dbReference type="NCBI Taxonomy" id="258051"/>
    <lineage>
        <taxon>Bacteria</taxon>
        <taxon>Bacillati</taxon>
        <taxon>Actinomycetota</taxon>
        <taxon>Actinomycetes</taxon>
        <taxon>Kitasatosporales</taxon>
        <taxon>Streptomycetaceae</taxon>
        <taxon>Kitasatospora</taxon>
    </lineage>
</organism>
<keyword evidence="2" id="KW-1133">Transmembrane helix</keyword>
<keyword evidence="2" id="KW-0812">Transmembrane</keyword>
<name>A0ABP9EQP9_9ACTN</name>